<dbReference type="OMA" id="NFMLEAR"/>
<dbReference type="OrthoDB" id="7554092at2759"/>
<feature type="coiled-coil region" evidence="1">
    <location>
        <begin position="372"/>
        <end position="399"/>
    </location>
</feature>
<feature type="region of interest" description="Disordered" evidence="2">
    <location>
        <begin position="186"/>
        <end position="248"/>
    </location>
</feature>
<feature type="region of interest" description="Disordered" evidence="2">
    <location>
        <begin position="465"/>
        <end position="620"/>
    </location>
</feature>
<feature type="compositionally biased region" description="Acidic residues" evidence="2">
    <location>
        <begin position="869"/>
        <end position="879"/>
    </location>
</feature>
<dbReference type="Proteomes" id="UP000008237">
    <property type="component" value="Unassembled WGS sequence"/>
</dbReference>
<proteinExistence type="predicted"/>
<evidence type="ECO:0000256" key="2">
    <source>
        <dbReference type="SAM" id="MobiDB-lite"/>
    </source>
</evidence>
<accession>E2B4N2</accession>
<feature type="compositionally biased region" description="Low complexity" evidence="2">
    <location>
        <begin position="840"/>
        <end position="861"/>
    </location>
</feature>
<feature type="compositionally biased region" description="Basic and acidic residues" evidence="2">
    <location>
        <begin position="499"/>
        <end position="536"/>
    </location>
</feature>
<evidence type="ECO:0000313" key="3">
    <source>
        <dbReference type="EMBL" id="EFN89350.1"/>
    </source>
</evidence>
<keyword evidence="4" id="KW-1185">Reference proteome</keyword>
<feature type="region of interest" description="Disordered" evidence="2">
    <location>
        <begin position="736"/>
        <end position="879"/>
    </location>
</feature>
<dbReference type="InParanoid" id="E2B4N2"/>
<feature type="compositionally biased region" description="Polar residues" evidence="2">
    <location>
        <begin position="59"/>
        <end position="77"/>
    </location>
</feature>
<sequence length="879" mass="94037">MPRLWDEWQVRDLSLVVPHPGHLANPGDTLALPRVMRGLYSGLTPTSRRTRGNNIKDSQILNKNSEPSGSTVLTDGRSSPFMDRPSILDDFLEAGTGVKELLPDRGDGAVSPPGGLTRAVTQRGITGAVVSGDKTPATRTSRPGPICSKQEQKGTKGTDGVAGASGRATGMVVRSDVLLPPSSRMQVRAPARTMSGPTDGTRTGISKDTSRGRKRAREVTGTSGGSSGRETPTLVSKRKGTGGLPNMGVKVSAKKKKEAEIERKKEEENRRLEQDIRILLDTGMLRSLEDKRPVEEVFRDNATINLLREAGVAELASEVGRALGAVRLVSRRSRTLKGTFVGLLNCAVATSEAVMATLLARKAERDGRGEEASETRREAEELRVELRKLRVENRRKEVEVGVLVDIPIPVYDDNAPEQPPLPIWRTEKAEEELDAVMAVSAHVCSHGEELRRMRVELDFLMGAGKVDRGGGNTGKDRHHHHGSGERGPGRGKPGLADSSRAEGNEGQDQKGKKEKAEEKEEREGQEDKRGRREKGPGGRTGNAGERAAGGDPAASRTPAGASGKGRAEMVSGGEEEGEAGGKEGDLHLHCRPPHHPPLKKKEYGRGTAALGRPKPPRSAAVTVMCPDGKYENFMLEARRRIRPADLEINGSLRVRRALNGAMLIEVPGLNVGASADRLAEELRKLAADKGPGYRVQRPAKLAALRIAGLYATTGAEEVAAAVALAEGCLPEEISSGEMSVSQRGIGAMGSRNSTPPREEAGTIYSPPREKEVGTGPTPLTQEEGAARKDSSILNLIDFDWEPEEPLPRRKRRGEEENGTVGSPSYPREEETTEVGTPQVSVETPASEATEAVASSSETGTALPPGASQEEVDVGSPEEA</sequence>
<evidence type="ECO:0008006" key="5">
    <source>
        <dbReference type="Google" id="ProtNLM"/>
    </source>
</evidence>
<feature type="region of interest" description="Disordered" evidence="2">
    <location>
        <begin position="130"/>
        <end position="165"/>
    </location>
</feature>
<feature type="coiled-coil region" evidence="1">
    <location>
        <begin position="249"/>
        <end position="282"/>
    </location>
</feature>
<dbReference type="AlphaFoldDB" id="E2B4N2"/>
<dbReference type="EMBL" id="GL445576">
    <property type="protein sequence ID" value="EFN89350.1"/>
    <property type="molecule type" value="Genomic_DNA"/>
</dbReference>
<evidence type="ECO:0000313" key="4">
    <source>
        <dbReference type="Proteomes" id="UP000008237"/>
    </source>
</evidence>
<feature type="region of interest" description="Disordered" evidence="2">
    <location>
        <begin position="59"/>
        <end position="80"/>
    </location>
</feature>
<gene>
    <name evidence="3" type="ORF">EAI_07839</name>
</gene>
<feature type="compositionally biased region" description="Basic and acidic residues" evidence="2">
    <location>
        <begin position="579"/>
        <end position="588"/>
    </location>
</feature>
<reference evidence="3 4" key="1">
    <citation type="journal article" date="2010" name="Science">
        <title>Genomic comparison of the ants Camponotus floridanus and Harpegnathos saltator.</title>
        <authorList>
            <person name="Bonasio R."/>
            <person name="Zhang G."/>
            <person name="Ye C."/>
            <person name="Mutti N.S."/>
            <person name="Fang X."/>
            <person name="Qin N."/>
            <person name="Donahue G."/>
            <person name="Yang P."/>
            <person name="Li Q."/>
            <person name="Li C."/>
            <person name="Zhang P."/>
            <person name="Huang Z."/>
            <person name="Berger S.L."/>
            <person name="Reinberg D."/>
            <person name="Wang J."/>
            <person name="Liebig J."/>
        </authorList>
    </citation>
    <scope>NUCLEOTIDE SEQUENCE [LARGE SCALE GENOMIC DNA]</scope>
    <source>
        <strain evidence="3 4">R22 G/1</strain>
    </source>
</reference>
<feature type="compositionally biased region" description="Basic residues" evidence="2">
    <location>
        <begin position="589"/>
        <end position="598"/>
    </location>
</feature>
<protein>
    <recommendedName>
        <fullName evidence="5">Gag-like protein</fullName>
    </recommendedName>
</protein>
<feature type="compositionally biased region" description="Polar residues" evidence="2">
    <location>
        <begin position="195"/>
        <end position="207"/>
    </location>
</feature>
<keyword evidence="1" id="KW-0175">Coiled coil</keyword>
<organism evidence="4">
    <name type="scientific">Harpegnathos saltator</name>
    <name type="common">Jerdon's jumping ant</name>
    <dbReference type="NCBI Taxonomy" id="610380"/>
    <lineage>
        <taxon>Eukaryota</taxon>
        <taxon>Metazoa</taxon>
        <taxon>Ecdysozoa</taxon>
        <taxon>Arthropoda</taxon>
        <taxon>Hexapoda</taxon>
        <taxon>Insecta</taxon>
        <taxon>Pterygota</taxon>
        <taxon>Neoptera</taxon>
        <taxon>Endopterygota</taxon>
        <taxon>Hymenoptera</taxon>
        <taxon>Apocrita</taxon>
        <taxon>Aculeata</taxon>
        <taxon>Formicoidea</taxon>
        <taxon>Formicidae</taxon>
        <taxon>Ponerinae</taxon>
        <taxon>Ponerini</taxon>
        <taxon>Harpegnathos</taxon>
    </lineage>
</organism>
<name>E2B4N2_HARSA</name>
<evidence type="ECO:0000256" key="1">
    <source>
        <dbReference type="SAM" id="Coils"/>
    </source>
</evidence>